<dbReference type="PRINTS" id="PR01407">
    <property type="entry name" value="BUTYPHLNCDUF"/>
</dbReference>
<evidence type="ECO:0000256" key="5">
    <source>
        <dbReference type="ARBA" id="ARBA00022741"/>
    </source>
</evidence>
<dbReference type="Proteomes" id="UP000823561">
    <property type="component" value="Chromosome 7"/>
</dbReference>
<dbReference type="FunFam" id="3.40.50.300:FF:000210">
    <property type="entry name" value="Si:dkey-16p6.1"/>
    <property type="match status" value="1"/>
</dbReference>
<dbReference type="Pfam" id="PF14484">
    <property type="entry name" value="FISNA"/>
    <property type="match status" value="1"/>
</dbReference>
<reference evidence="10" key="1">
    <citation type="submission" date="2020-10" db="EMBL/GenBank/DDBJ databases">
        <title>Chromosome-scale genome assembly of the Allis shad, Alosa alosa.</title>
        <authorList>
            <person name="Margot Z."/>
            <person name="Christophe K."/>
            <person name="Cabau C."/>
            <person name="Louis A."/>
            <person name="Berthelot C."/>
            <person name="Parey E."/>
            <person name="Roest Crollius H."/>
            <person name="Montfort J."/>
            <person name="Robinson-Rechavi M."/>
            <person name="Bucao C."/>
            <person name="Bouchez O."/>
            <person name="Gislard M."/>
            <person name="Lluch J."/>
            <person name="Milhes M."/>
            <person name="Lampietro C."/>
            <person name="Lopez Roques C."/>
            <person name="Donnadieu C."/>
            <person name="Braasch I."/>
            <person name="Desvignes T."/>
            <person name="Postlethwait J."/>
            <person name="Bobe J."/>
            <person name="Guiguen Y."/>
        </authorList>
    </citation>
    <scope>NUCLEOTIDE SEQUENCE</scope>
    <source>
        <strain evidence="10">M-15738</strain>
        <tissue evidence="10">Blood</tissue>
    </source>
</reference>
<dbReference type="EMBL" id="JADWDJ010000007">
    <property type="protein sequence ID" value="KAG5278217.1"/>
    <property type="molecule type" value="Genomic_DNA"/>
</dbReference>
<evidence type="ECO:0000256" key="6">
    <source>
        <dbReference type="ARBA" id="ARBA00022840"/>
    </source>
</evidence>
<keyword evidence="6" id="KW-0067">ATP-binding</keyword>
<dbReference type="SUPFAM" id="SSF52540">
    <property type="entry name" value="P-loop containing nucleoside triphosphate hydrolases"/>
    <property type="match status" value="1"/>
</dbReference>
<comment type="subcellular location">
    <subcellularLocation>
        <location evidence="1">Cytoplasm</location>
    </subcellularLocation>
</comment>
<dbReference type="InterPro" id="IPR001611">
    <property type="entry name" value="Leu-rich_rpt"/>
</dbReference>
<feature type="domain" description="NACHT" evidence="9">
    <location>
        <begin position="155"/>
        <end position="293"/>
    </location>
</feature>
<dbReference type="Pfam" id="PF17776">
    <property type="entry name" value="NLRC4_HD2"/>
    <property type="match status" value="1"/>
</dbReference>
<evidence type="ECO:0000313" key="11">
    <source>
        <dbReference type="Proteomes" id="UP000823561"/>
    </source>
</evidence>
<keyword evidence="4" id="KW-0677">Repeat</keyword>
<feature type="region of interest" description="Disordered" evidence="7">
    <location>
        <begin position="123"/>
        <end position="147"/>
    </location>
</feature>
<proteinExistence type="predicted"/>
<dbReference type="Gene3D" id="2.60.120.920">
    <property type="match status" value="1"/>
</dbReference>
<dbReference type="Pfam" id="PF05729">
    <property type="entry name" value="NACHT"/>
    <property type="match status" value="1"/>
</dbReference>
<evidence type="ECO:0000313" key="10">
    <source>
        <dbReference type="EMBL" id="KAG5278217.1"/>
    </source>
</evidence>
<keyword evidence="3" id="KW-0433">Leucine-rich repeat</keyword>
<dbReference type="InterPro" id="IPR013320">
    <property type="entry name" value="ConA-like_dom_sf"/>
</dbReference>
<dbReference type="InterPro" id="IPR041075">
    <property type="entry name" value="NOD1/2_WH"/>
</dbReference>
<dbReference type="InterPro" id="IPR003879">
    <property type="entry name" value="Butyrophylin_SPRY"/>
</dbReference>
<evidence type="ECO:0000256" key="7">
    <source>
        <dbReference type="SAM" id="MobiDB-lite"/>
    </source>
</evidence>
<dbReference type="InterPro" id="IPR043136">
    <property type="entry name" value="B30.2/SPRY_sf"/>
</dbReference>
<protein>
    <submittedName>
        <fullName evidence="10">Uncharacterized protein</fullName>
    </submittedName>
</protein>
<gene>
    <name evidence="10" type="ORF">AALO_G00096500</name>
</gene>
<dbReference type="InterPro" id="IPR041267">
    <property type="entry name" value="NLRP_HD2"/>
</dbReference>
<dbReference type="InterPro" id="IPR051261">
    <property type="entry name" value="NLR"/>
</dbReference>
<accession>A0AAV6GX34</accession>
<keyword evidence="11" id="KW-1185">Reference proteome</keyword>
<dbReference type="AlphaFoldDB" id="A0AAV6GX34"/>
<dbReference type="InterPro" id="IPR007111">
    <property type="entry name" value="NACHT_NTPase"/>
</dbReference>
<organism evidence="10 11">
    <name type="scientific">Alosa alosa</name>
    <name type="common">allis shad</name>
    <dbReference type="NCBI Taxonomy" id="278164"/>
    <lineage>
        <taxon>Eukaryota</taxon>
        <taxon>Metazoa</taxon>
        <taxon>Chordata</taxon>
        <taxon>Craniata</taxon>
        <taxon>Vertebrata</taxon>
        <taxon>Euteleostomi</taxon>
        <taxon>Actinopterygii</taxon>
        <taxon>Neopterygii</taxon>
        <taxon>Teleostei</taxon>
        <taxon>Clupei</taxon>
        <taxon>Clupeiformes</taxon>
        <taxon>Clupeoidei</taxon>
        <taxon>Clupeidae</taxon>
        <taxon>Alosa</taxon>
    </lineage>
</organism>
<dbReference type="SUPFAM" id="SSF49899">
    <property type="entry name" value="Concanavalin A-like lectins/glucanases"/>
    <property type="match status" value="1"/>
</dbReference>
<dbReference type="InterPro" id="IPR003877">
    <property type="entry name" value="SPRY_dom"/>
</dbReference>
<dbReference type="Pfam" id="PF17779">
    <property type="entry name" value="WHD_NOD2"/>
    <property type="match status" value="1"/>
</dbReference>
<comment type="caution">
    <text evidence="10">The sequence shown here is derived from an EMBL/GenBank/DDBJ whole genome shotgun (WGS) entry which is preliminary data.</text>
</comment>
<evidence type="ECO:0000256" key="2">
    <source>
        <dbReference type="ARBA" id="ARBA00022490"/>
    </source>
</evidence>
<dbReference type="SMART" id="SM01288">
    <property type="entry name" value="FISNA"/>
    <property type="match status" value="1"/>
</dbReference>
<name>A0AAV6GX34_9TELE</name>
<dbReference type="GO" id="GO:0005737">
    <property type="term" value="C:cytoplasm"/>
    <property type="evidence" value="ECO:0007669"/>
    <property type="project" value="UniProtKB-SubCell"/>
</dbReference>
<keyword evidence="5" id="KW-0547">Nucleotide-binding</keyword>
<dbReference type="Gene3D" id="3.40.50.300">
    <property type="entry name" value="P-loop containing nucleotide triphosphate hydrolases"/>
    <property type="match status" value="1"/>
</dbReference>
<dbReference type="Pfam" id="PF13516">
    <property type="entry name" value="LRR_6"/>
    <property type="match status" value="4"/>
</dbReference>
<dbReference type="InterPro" id="IPR032675">
    <property type="entry name" value="LRR_dom_sf"/>
</dbReference>
<evidence type="ECO:0000256" key="4">
    <source>
        <dbReference type="ARBA" id="ARBA00022737"/>
    </source>
</evidence>
<evidence type="ECO:0000259" key="9">
    <source>
        <dbReference type="PROSITE" id="PS50837"/>
    </source>
</evidence>
<dbReference type="GO" id="GO:0005524">
    <property type="term" value="F:ATP binding"/>
    <property type="evidence" value="ECO:0007669"/>
    <property type="project" value="UniProtKB-KW"/>
</dbReference>
<dbReference type="PANTHER" id="PTHR24106">
    <property type="entry name" value="NACHT, LRR AND CARD DOMAINS-CONTAINING"/>
    <property type="match status" value="1"/>
</dbReference>
<dbReference type="InterPro" id="IPR027417">
    <property type="entry name" value="P-loop_NTPase"/>
</dbReference>
<dbReference type="PROSITE" id="PS50837">
    <property type="entry name" value="NACHT"/>
    <property type="match status" value="1"/>
</dbReference>
<sequence>MADSDSSESAITTQTGPVQSTITAHTGGVAVVPQLHSCHIEGSVNINVSTSSAPVLKSDICIKTVSEKLKSKLRKTFGSILEGIAKKGTPTLLNDIYTKLYILEGEKEGINHEHEVWDFDSISKSQSSQDTPIDLNDIFKPLPNENDQEEEKDFRIVLTKGIAGIGKTVSVHKFILDWAEEKANEDVDLMIVLPFRDLNTMIDDDDRYSLQELLEEFCSELKDVKDPKTYENFNIVFIFDGLDESRLPLDFHNNKRVSKVTKKCSVDELITNLIQSDRLLPSARIWITSRPAAIHKVSNWTQTTHRLTEIQGFSDPQKEEYFRKKIHDDNLADRVISHIKISRSLHIMCHIPVFCWISATVLSFPEILDTAHENIPTSLTTMYTRFLLYQMQKKNEKYYGKHNTVPLSETDMKIILKLGKLAFANLEEQNLVFSESDLRKYEIDVTDVSVHSGVFTEVVKEEDPMFRDKWYSFVHLTIQEYLAAFYTFYQFVSEGSNPFPVQKNRQSYPRVGYNRNTYDYEEEGEQSGDTDTMGTLHDLHKAAIGKALKSTNGHLDLFLRFLLGLSVDESLWRYFKLQTTIDQESIMRTSQLIKTKLREDNERELPSPERCINLIHCLTELKDNSLVKEIQNFMKNLSDQRISPALCTTLAYMITTSNEVMEEFDLRKYNTSREGRKRLIPVIGRCIRAKLCGCELEQDICDTLAEAMEMPLSQLKILDLSYNPLTDAGVEKILQALLSKKRDLETLRLCACHITETSCVTLAKVLQQSSLRELDLSGNAIGDEGVKLVCTGLMSPHCRLSTLGLKDCNLYKGSCAALASVLWSFSELKGLDLSDNDLPNAGLRRLSAGLRNSNCSLHVLRMSGCQITERGCALLASTLIRNPHHLEELDLSYNHPGESGVQLLSARLEDQHCHLQKLNMDHVGERHLKWGFKKYAVDLKFGWSDGVDVSQDLKKATRRNLEMFYSPFDSDDDDMGVLAKTNLQNSQVEVQCFPSLSGERFYWEVDWTGMIFIGMKHKSAGKRFGFNPFEKYFLTCSRDQYVAFHNDRVSTKSMSQVKKPNPDPQRIGVFLDWPAGILSFYSVSSGKRTFLHTFHTTFSAPVVPFFSFAKPHPYDGIGSVTLRTF</sequence>
<evidence type="ECO:0000256" key="3">
    <source>
        <dbReference type="ARBA" id="ARBA00022614"/>
    </source>
</evidence>
<keyword evidence="2" id="KW-0963">Cytoplasm</keyword>
<evidence type="ECO:0000256" key="1">
    <source>
        <dbReference type="ARBA" id="ARBA00004496"/>
    </source>
</evidence>
<dbReference type="InterPro" id="IPR029495">
    <property type="entry name" value="NACHT-assoc"/>
</dbReference>
<dbReference type="Pfam" id="PF00622">
    <property type="entry name" value="SPRY"/>
    <property type="match status" value="1"/>
</dbReference>
<dbReference type="InterPro" id="IPR001870">
    <property type="entry name" value="B30.2/SPRY"/>
</dbReference>
<dbReference type="PROSITE" id="PS50188">
    <property type="entry name" value="B302_SPRY"/>
    <property type="match status" value="1"/>
</dbReference>
<feature type="domain" description="B30.2/SPRY" evidence="8">
    <location>
        <begin position="915"/>
        <end position="1125"/>
    </location>
</feature>
<dbReference type="Gene3D" id="3.80.10.10">
    <property type="entry name" value="Ribonuclease Inhibitor"/>
    <property type="match status" value="2"/>
</dbReference>
<dbReference type="SMART" id="SM00368">
    <property type="entry name" value="LRR_RI"/>
    <property type="match status" value="7"/>
</dbReference>
<dbReference type="InterPro" id="IPR006553">
    <property type="entry name" value="Leu-rich_rpt_Cys-con_subtyp"/>
</dbReference>
<evidence type="ECO:0000259" key="8">
    <source>
        <dbReference type="PROSITE" id="PS50188"/>
    </source>
</evidence>
<dbReference type="SMART" id="SM00367">
    <property type="entry name" value="LRR_CC"/>
    <property type="match status" value="4"/>
</dbReference>
<dbReference type="SUPFAM" id="SSF52047">
    <property type="entry name" value="RNI-like"/>
    <property type="match status" value="1"/>
</dbReference>
<dbReference type="SMART" id="SM00449">
    <property type="entry name" value="SPRY"/>
    <property type="match status" value="1"/>
</dbReference>